<name>A0A2Z3JH13_9DEIO</name>
<evidence type="ECO:0000256" key="1">
    <source>
        <dbReference type="SAM" id="SignalP"/>
    </source>
</evidence>
<evidence type="ECO:0000313" key="3">
    <source>
        <dbReference type="Proteomes" id="UP000245368"/>
    </source>
</evidence>
<dbReference type="KEGG" id="dez:DKM44_14460"/>
<dbReference type="AlphaFoldDB" id="A0A2Z3JH13"/>
<dbReference type="RefSeq" id="WP_109828007.1">
    <property type="nucleotide sequence ID" value="NZ_CP029494.1"/>
</dbReference>
<protein>
    <submittedName>
        <fullName evidence="2">Uncharacterized protein</fullName>
    </submittedName>
</protein>
<sequence length="358" mass="36008">MTFKVLSLGLALLLGAAWAQSPAIPALPLAPVTAAPVPAPPAPASAVALRLSALPGTALEYATSVELKLSEFEIKFVARPGAELSAADSARLTELNRALSAQQAGVGQLLGNFAQSLGGKQFLKVLPSDAQGNSVLLSTVVAPPLRLGAGAGAGVGAPPPETRSLQLVQLSAPDGRPLGLKVQGTDPAPGEAAALSADALTGGLGQSNLSLYGLSLAPGETRGSTQTVDLSALLGPLAEALGGQNLGAQIAAQPLTLNVATTFLGLGSGGVLRYQQRFVASPWTLSLDLPGQDGASRITMQVDNWSAQGGLSYRADGLPQTGDSAQTVALSLTVDRADGPLQLQARLGFSVVVSSAPR</sequence>
<gene>
    <name evidence="2" type="ORF">DKM44_14460</name>
</gene>
<feature type="signal peptide" evidence="1">
    <location>
        <begin position="1"/>
        <end position="19"/>
    </location>
</feature>
<proteinExistence type="predicted"/>
<dbReference type="EMBL" id="CP029494">
    <property type="protein sequence ID" value="AWN24282.1"/>
    <property type="molecule type" value="Genomic_DNA"/>
</dbReference>
<reference evidence="2 3" key="1">
    <citation type="submission" date="2018-05" db="EMBL/GenBank/DDBJ databases">
        <title>Complete Genome Sequence of Deinococcus sp. strain 17bor-2.</title>
        <authorList>
            <person name="Srinivasan S."/>
        </authorList>
    </citation>
    <scope>NUCLEOTIDE SEQUENCE [LARGE SCALE GENOMIC DNA]</scope>
    <source>
        <strain evidence="2 3">17bor-2</strain>
    </source>
</reference>
<dbReference type="OrthoDB" id="9844030at2"/>
<dbReference type="Proteomes" id="UP000245368">
    <property type="component" value="Chromosome"/>
</dbReference>
<organism evidence="2 3">
    <name type="scientific">Deinococcus irradiatisoli</name>
    <dbReference type="NCBI Taxonomy" id="2202254"/>
    <lineage>
        <taxon>Bacteria</taxon>
        <taxon>Thermotogati</taxon>
        <taxon>Deinococcota</taxon>
        <taxon>Deinococci</taxon>
        <taxon>Deinococcales</taxon>
        <taxon>Deinococcaceae</taxon>
        <taxon>Deinococcus</taxon>
    </lineage>
</organism>
<evidence type="ECO:0000313" key="2">
    <source>
        <dbReference type="EMBL" id="AWN24282.1"/>
    </source>
</evidence>
<feature type="chain" id="PRO_5016332487" evidence="1">
    <location>
        <begin position="20"/>
        <end position="358"/>
    </location>
</feature>
<accession>A0A2Z3JH13</accession>
<keyword evidence="1" id="KW-0732">Signal</keyword>
<keyword evidence="3" id="KW-1185">Reference proteome</keyword>